<proteinExistence type="predicted"/>
<evidence type="ECO:0000256" key="1">
    <source>
        <dbReference type="SAM" id="MobiDB-lite"/>
    </source>
</evidence>
<gene>
    <name evidence="2" type="ORF">J3S90_14350</name>
</gene>
<keyword evidence="3" id="KW-1185">Reference proteome</keyword>
<feature type="compositionally biased region" description="Basic and acidic residues" evidence="1">
    <location>
        <begin position="1"/>
        <end position="21"/>
    </location>
</feature>
<reference evidence="2 3" key="1">
    <citation type="submission" date="2021-03" db="EMBL/GenBank/DDBJ databases">
        <title>Flavobacterium Flabelliformis Sp. Nov. And Flavobacterium Geliluteum Sp. Nov., Two Novel Multidrug Resistant Psychrophilic Species Isolated From Antarctica.</title>
        <authorList>
            <person name="Kralova S."/>
            <person name="Busse H.J."/>
            <person name="Bezdicek M."/>
            <person name="Nykrynova M."/>
            <person name="Kroupova E."/>
            <person name="Krsek D."/>
            <person name="Sedlacek I."/>
        </authorList>
    </citation>
    <scope>NUCLEOTIDE SEQUENCE [LARGE SCALE GENOMIC DNA]</scope>
    <source>
        <strain evidence="2 3">P4023</strain>
    </source>
</reference>
<comment type="caution">
    <text evidence="2">The sequence shown here is derived from an EMBL/GenBank/DDBJ whole genome shotgun (WGS) entry which is preliminary data.</text>
</comment>
<protein>
    <recommendedName>
        <fullName evidence="4">3-methyladenine DNA glycosylase</fullName>
    </recommendedName>
</protein>
<dbReference type="Proteomes" id="UP000674217">
    <property type="component" value="Unassembled WGS sequence"/>
</dbReference>
<sequence>MESNPKDKKDKKNQPVEKEIGNDNFPQEYEEQRSENLRMDPQPLENPKKK</sequence>
<name>A0ABS5CWL8_9FLAO</name>
<accession>A0ABS5CWL8</accession>
<dbReference type="RefSeq" id="WP_210646766.1">
    <property type="nucleotide sequence ID" value="NZ_JAGFBU010000007.1"/>
</dbReference>
<feature type="region of interest" description="Disordered" evidence="1">
    <location>
        <begin position="1"/>
        <end position="50"/>
    </location>
</feature>
<evidence type="ECO:0000313" key="3">
    <source>
        <dbReference type="Proteomes" id="UP000674217"/>
    </source>
</evidence>
<evidence type="ECO:0008006" key="4">
    <source>
        <dbReference type="Google" id="ProtNLM"/>
    </source>
</evidence>
<dbReference type="EMBL" id="JAGFBU010000007">
    <property type="protein sequence ID" value="MBP4142985.1"/>
    <property type="molecule type" value="Genomic_DNA"/>
</dbReference>
<organism evidence="2 3">
    <name type="scientific">Flavobacterium flabelliforme</name>
    <dbReference type="NCBI Taxonomy" id="2816119"/>
    <lineage>
        <taxon>Bacteria</taxon>
        <taxon>Pseudomonadati</taxon>
        <taxon>Bacteroidota</taxon>
        <taxon>Flavobacteriia</taxon>
        <taxon>Flavobacteriales</taxon>
        <taxon>Flavobacteriaceae</taxon>
        <taxon>Flavobacterium</taxon>
    </lineage>
</organism>
<evidence type="ECO:0000313" key="2">
    <source>
        <dbReference type="EMBL" id="MBP4142985.1"/>
    </source>
</evidence>